<sequence>MEKILTKWHVALLAVLLGLFTASALAASSVLVWPIYQVIESDEKGSALWLENRGSSAVTLQIRVLAWQQQDSKDRYANQTDAIASPPFATVQPNQRQMIRLMKTIAVAPQTERTYRIVIDEIPTLNTAGKTQSGLKLQMRYLLPLFMTGDGVKLKQPKNKHPDDSMLTHPLLSWRLIHKGEHTELAIKNSGIVHARLSNTFFGDKPRVTKSSISLAQGFFTYVLPGQEVRWPLPANKRPAMNSHLYAQLADNHQPTLISPAP</sequence>
<accession>A0A1H4EWX2</accession>
<dbReference type="GO" id="GO:0071555">
    <property type="term" value="P:cell wall organization"/>
    <property type="evidence" value="ECO:0007669"/>
    <property type="project" value="InterPro"/>
</dbReference>
<dbReference type="AlphaFoldDB" id="A0A1H4EWX2"/>
<keyword evidence="1" id="KW-0732">Signal</keyword>
<protein>
    <submittedName>
        <fullName evidence="3">Fimbrial chaperone protein</fullName>
    </submittedName>
</protein>
<dbReference type="InterPro" id="IPR008962">
    <property type="entry name" value="PapD-like_sf"/>
</dbReference>
<feature type="signal peptide" evidence="1">
    <location>
        <begin position="1"/>
        <end position="26"/>
    </location>
</feature>
<dbReference type="eggNOG" id="COG3121">
    <property type="taxonomic scope" value="Bacteria"/>
</dbReference>
<reference evidence="3 4" key="1">
    <citation type="submission" date="2016-10" db="EMBL/GenBank/DDBJ databases">
        <authorList>
            <person name="de Groot N.N."/>
        </authorList>
    </citation>
    <scope>NUCLEOTIDE SEQUENCE [LARGE SCALE GENOMIC DNA]</scope>
    <source>
        <strain evidence="3 4">ATCC 29281</strain>
    </source>
</reference>
<dbReference type="Gene3D" id="2.60.40.10">
    <property type="entry name" value="Immunoglobulins"/>
    <property type="match status" value="1"/>
</dbReference>
<name>A0A1H4EWX2_9GAMM</name>
<dbReference type="InterPro" id="IPR013783">
    <property type="entry name" value="Ig-like_fold"/>
</dbReference>
<dbReference type="InterPro" id="IPR050643">
    <property type="entry name" value="Periplasmic_pilus_chap"/>
</dbReference>
<dbReference type="GO" id="GO:0030288">
    <property type="term" value="C:outer membrane-bounded periplasmic space"/>
    <property type="evidence" value="ECO:0007669"/>
    <property type="project" value="InterPro"/>
</dbReference>
<proteinExistence type="predicted"/>
<dbReference type="PANTHER" id="PTHR30251:SF4">
    <property type="entry name" value="SLR1668 PROTEIN"/>
    <property type="match status" value="1"/>
</dbReference>
<organism evidence="3 4">
    <name type="scientific">Lonsdalea quercina</name>
    <dbReference type="NCBI Taxonomy" id="71657"/>
    <lineage>
        <taxon>Bacteria</taxon>
        <taxon>Pseudomonadati</taxon>
        <taxon>Pseudomonadota</taxon>
        <taxon>Gammaproteobacteria</taxon>
        <taxon>Enterobacterales</taxon>
        <taxon>Pectobacteriaceae</taxon>
        <taxon>Lonsdalea</taxon>
    </lineage>
</organism>
<dbReference type="PANTHER" id="PTHR30251">
    <property type="entry name" value="PILUS ASSEMBLY CHAPERONE"/>
    <property type="match status" value="1"/>
</dbReference>
<dbReference type="Pfam" id="PF00345">
    <property type="entry name" value="PapD_N"/>
    <property type="match status" value="1"/>
</dbReference>
<evidence type="ECO:0000313" key="4">
    <source>
        <dbReference type="Proteomes" id="UP000187280"/>
    </source>
</evidence>
<feature type="domain" description="Pili assembly chaperone N-terminal" evidence="2">
    <location>
        <begin position="39"/>
        <end position="150"/>
    </location>
</feature>
<dbReference type="InterPro" id="IPR016147">
    <property type="entry name" value="Pili_assmbl_chaperone_N"/>
</dbReference>
<keyword evidence="4" id="KW-1185">Reference proteome</keyword>
<dbReference type="RefSeq" id="WP_074729099.1">
    <property type="nucleotide sequence ID" value="NZ_FNQS01000011.1"/>
</dbReference>
<dbReference type="Proteomes" id="UP000187280">
    <property type="component" value="Unassembled WGS sequence"/>
</dbReference>
<dbReference type="STRING" id="71657.SAMN02982996_02807"/>
<dbReference type="EMBL" id="FNQS01000011">
    <property type="protein sequence ID" value="SEA89564.1"/>
    <property type="molecule type" value="Genomic_DNA"/>
</dbReference>
<evidence type="ECO:0000256" key="1">
    <source>
        <dbReference type="SAM" id="SignalP"/>
    </source>
</evidence>
<evidence type="ECO:0000313" key="3">
    <source>
        <dbReference type="EMBL" id="SEA89564.1"/>
    </source>
</evidence>
<dbReference type="SUPFAM" id="SSF49354">
    <property type="entry name" value="PapD-like"/>
    <property type="match status" value="1"/>
</dbReference>
<feature type="chain" id="PRO_5010538885" evidence="1">
    <location>
        <begin position="27"/>
        <end position="262"/>
    </location>
</feature>
<dbReference type="GeneID" id="97765651"/>
<gene>
    <name evidence="3" type="ORF">SAMN02982996_02807</name>
</gene>
<evidence type="ECO:0000259" key="2">
    <source>
        <dbReference type="Pfam" id="PF00345"/>
    </source>
</evidence>